<proteinExistence type="predicted"/>
<gene>
    <name evidence="2" type="ORF">RF819_03130</name>
</gene>
<dbReference type="STRING" id="28066.RF819_03130"/>
<accession>A0A1T1ANY0</accession>
<feature type="region of interest" description="Disordered" evidence="1">
    <location>
        <begin position="1"/>
        <end position="20"/>
    </location>
</feature>
<keyword evidence="3" id="KW-1185">Reference proteome</keyword>
<reference evidence="2 3" key="1">
    <citation type="submission" date="2017-01" db="EMBL/GenBank/DDBJ databases">
        <title>Genome sequencing of Rhodoferax fermentans JCM 7819.</title>
        <authorList>
            <person name="Kim Y.J."/>
            <person name="Farh M.E.-A."/>
            <person name="Yang D.-C."/>
        </authorList>
    </citation>
    <scope>NUCLEOTIDE SEQUENCE [LARGE SCALE GENOMIC DNA]</scope>
    <source>
        <strain evidence="2 3">JCM 7819</strain>
    </source>
</reference>
<evidence type="ECO:0008006" key="4">
    <source>
        <dbReference type="Google" id="ProtNLM"/>
    </source>
</evidence>
<name>A0A1T1ANY0_RHOFE</name>
<dbReference type="Proteomes" id="UP000190750">
    <property type="component" value="Unassembled WGS sequence"/>
</dbReference>
<evidence type="ECO:0000313" key="3">
    <source>
        <dbReference type="Proteomes" id="UP000190750"/>
    </source>
</evidence>
<dbReference type="AlphaFoldDB" id="A0A1T1ANY0"/>
<evidence type="ECO:0000313" key="2">
    <source>
        <dbReference type="EMBL" id="OOV05836.1"/>
    </source>
</evidence>
<comment type="caution">
    <text evidence="2">The sequence shown here is derived from an EMBL/GenBank/DDBJ whole genome shotgun (WGS) entry which is preliminary data.</text>
</comment>
<feature type="region of interest" description="Disordered" evidence="1">
    <location>
        <begin position="122"/>
        <end position="171"/>
    </location>
</feature>
<sequence>MQSQEAMGTLGGVSKRGQQNYEAGERLPDISYLQNLYGHFKQLQSPIDLVYLVTGETSESSELSQDERALIEAYRKAPAVGKEFIRQASGMAANVTAYNPVAPAPSDDVTIDLVADYRPNREAARAAVAPSPEAAPVKPRVKKNTPAEDNESKNDWVVPQPKIKTDSKKRA</sequence>
<evidence type="ECO:0000256" key="1">
    <source>
        <dbReference type="SAM" id="MobiDB-lite"/>
    </source>
</evidence>
<feature type="compositionally biased region" description="Low complexity" evidence="1">
    <location>
        <begin position="125"/>
        <end position="137"/>
    </location>
</feature>
<organism evidence="2 3">
    <name type="scientific">Rhodoferax fermentans</name>
    <dbReference type="NCBI Taxonomy" id="28066"/>
    <lineage>
        <taxon>Bacteria</taxon>
        <taxon>Pseudomonadati</taxon>
        <taxon>Pseudomonadota</taxon>
        <taxon>Betaproteobacteria</taxon>
        <taxon>Burkholderiales</taxon>
        <taxon>Comamonadaceae</taxon>
        <taxon>Rhodoferax</taxon>
    </lineage>
</organism>
<dbReference type="EMBL" id="MTJN01000002">
    <property type="protein sequence ID" value="OOV05836.1"/>
    <property type="molecule type" value="Genomic_DNA"/>
</dbReference>
<protein>
    <recommendedName>
        <fullName evidence="4">HTH cro/C1-type domain-containing protein</fullName>
    </recommendedName>
</protein>